<keyword evidence="9" id="KW-1185">Reference proteome</keyword>
<dbReference type="KEGG" id="xak:KIMC2_06350"/>
<dbReference type="EMBL" id="AP026801">
    <property type="protein sequence ID" value="BDR56073.1"/>
    <property type="molecule type" value="Genomic_DNA"/>
</dbReference>
<dbReference type="GO" id="GO:0003723">
    <property type="term" value="F:RNA binding"/>
    <property type="evidence" value="ECO:0007669"/>
    <property type="project" value="UniProtKB-UniRule"/>
</dbReference>
<evidence type="ECO:0000256" key="2">
    <source>
        <dbReference type="ARBA" id="ARBA00022814"/>
    </source>
</evidence>
<keyword evidence="2 6" id="KW-0889">Transcription antitermination</keyword>
<sequence>MKRKQQRDLLVKSVFAHFFQKDLSLTELLDSIEFNFMNERLKNEDHRKYVDPLLEHLSKEESECQKLISDHLKTTWKIERIPWLDLAVLEVAIVEIKYLDDIPFDVTVNEAVDLAKLYSTEKSPSFINGILVSIFEEISRSVE</sequence>
<evidence type="ECO:0000256" key="6">
    <source>
        <dbReference type="HAMAP-Rule" id="MF_00073"/>
    </source>
</evidence>
<evidence type="ECO:0000256" key="4">
    <source>
        <dbReference type="ARBA" id="ARBA00023015"/>
    </source>
</evidence>
<comment type="similarity">
    <text evidence="1 6">Belongs to the NusB family.</text>
</comment>
<dbReference type="InterPro" id="IPR011605">
    <property type="entry name" value="NusB_fam"/>
</dbReference>
<evidence type="ECO:0000256" key="1">
    <source>
        <dbReference type="ARBA" id="ARBA00005952"/>
    </source>
</evidence>
<keyword evidence="4 6" id="KW-0805">Transcription regulation</keyword>
<evidence type="ECO:0000259" key="7">
    <source>
        <dbReference type="Pfam" id="PF01029"/>
    </source>
</evidence>
<dbReference type="InterPro" id="IPR006027">
    <property type="entry name" value="NusB_RsmB_TIM44"/>
</dbReference>
<protein>
    <recommendedName>
        <fullName evidence="6">Transcription antitermination protein NusB</fullName>
    </recommendedName>
    <alternativeName>
        <fullName evidence="6">Antitermination factor NusB</fullName>
    </alternativeName>
</protein>
<name>A0AAU9DR24_9LACO</name>
<organism evidence="8 9">
    <name type="scientific">Xylocopilactobacillus apis</name>
    <dbReference type="NCBI Taxonomy" id="2932183"/>
    <lineage>
        <taxon>Bacteria</taxon>
        <taxon>Bacillati</taxon>
        <taxon>Bacillota</taxon>
        <taxon>Bacilli</taxon>
        <taxon>Lactobacillales</taxon>
        <taxon>Lactobacillaceae</taxon>
        <taxon>Xylocopilactobacillus</taxon>
    </lineage>
</organism>
<dbReference type="GO" id="GO:0006353">
    <property type="term" value="P:DNA-templated transcription termination"/>
    <property type="evidence" value="ECO:0007669"/>
    <property type="project" value="UniProtKB-UniRule"/>
</dbReference>
<dbReference type="AlphaFoldDB" id="A0AAU9DR24"/>
<dbReference type="SUPFAM" id="SSF48013">
    <property type="entry name" value="NusB-like"/>
    <property type="match status" value="1"/>
</dbReference>
<evidence type="ECO:0000256" key="3">
    <source>
        <dbReference type="ARBA" id="ARBA00022884"/>
    </source>
</evidence>
<evidence type="ECO:0000313" key="9">
    <source>
        <dbReference type="Proteomes" id="UP001321804"/>
    </source>
</evidence>
<dbReference type="GO" id="GO:0005829">
    <property type="term" value="C:cytosol"/>
    <property type="evidence" value="ECO:0007669"/>
    <property type="project" value="TreeGrafter"/>
</dbReference>
<dbReference type="Pfam" id="PF01029">
    <property type="entry name" value="NusB"/>
    <property type="match status" value="1"/>
</dbReference>
<dbReference type="PANTHER" id="PTHR11078">
    <property type="entry name" value="N UTILIZATION SUBSTANCE PROTEIN B-RELATED"/>
    <property type="match status" value="1"/>
</dbReference>
<evidence type="ECO:0000313" key="8">
    <source>
        <dbReference type="EMBL" id="BDR56073.1"/>
    </source>
</evidence>
<dbReference type="HAMAP" id="MF_00073">
    <property type="entry name" value="NusB"/>
    <property type="match status" value="1"/>
</dbReference>
<gene>
    <name evidence="6 8" type="primary">nusB</name>
    <name evidence="8" type="ORF">KIMC2_06350</name>
</gene>
<evidence type="ECO:0000256" key="5">
    <source>
        <dbReference type="ARBA" id="ARBA00023163"/>
    </source>
</evidence>
<feature type="domain" description="NusB/RsmB/TIM44" evidence="7">
    <location>
        <begin position="6"/>
        <end position="133"/>
    </location>
</feature>
<dbReference type="GO" id="GO:0031564">
    <property type="term" value="P:transcription antitermination"/>
    <property type="evidence" value="ECO:0007669"/>
    <property type="project" value="UniProtKB-KW"/>
</dbReference>
<keyword evidence="5 6" id="KW-0804">Transcription</keyword>
<dbReference type="Proteomes" id="UP001321804">
    <property type="component" value="Chromosome"/>
</dbReference>
<dbReference type="InterPro" id="IPR035926">
    <property type="entry name" value="NusB-like_sf"/>
</dbReference>
<dbReference type="RefSeq" id="WP_317697926.1">
    <property type="nucleotide sequence ID" value="NZ_AP026801.1"/>
</dbReference>
<dbReference type="PANTHER" id="PTHR11078:SF3">
    <property type="entry name" value="ANTITERMINATION NUSB DOMAIN-CONTAINING PROTEIN"/>
    <property type="match status" value="1"/>
</dbReference>
<dbReference type="Gene3D" id="1.10.940.10">
    <property type="entry name" value="NusB-like"/>
    <property type="match status" value="1"/>
</dbReference>
<dbReference type="NCBIfam" id="TIGR01951">
    <property type="entry name" value="nusB"/>
    <property type="match status" value="1"/>
</dbReference>
<comment type="function">
    <text evidence="6">Involved in transcription antitermination. Required for transcription of ribosomal RNA (rRNA) genes. Binds specifically to the boxA antiterminator sequence of the ribosomal RNA (rrn) operons.</text>
</comment>
<reference evidence="8 9" key="1">
    <citation type="journal article" date="2023" name="Microbiol. Spectr.">
        <title>Symbiosis of Carpenter Bees with Uncharacterized Lactic Acid Bacteria Showing NAD Auxotrophy.</title>
        <authorList>
            <person name="Kawasaki S."/>
            <person name="Ozawa K."/>
            <person name="Mori T."/>
            <person name="Yamamoto A."/>
            <person name="Ito M."/>
            <person name="Ohkuma M."/>
            <person name="Sakamoto M."/>
            <person name="Matsutani M."/>
        </authorList>
    </citation>
    <scope>NUCLEOTIDE SEQUENCE [LARGE SCALE GENOMIC DNA]</scope>
    <source>
        <strain evidence="8 9">KimC2</strain>
    </source>
</reference>
<accession>A0AAU9DR24</accession>
<keyword evidence="3 6" id="KW-0694">RNA-binding</keyword>
<proteinExistence type="inferred from homology"/>